<organism evidence="1 2">
    <name type="scientific">Symbiodinium pilosum</name>
    <name type="common">Dinoflagellate</name>
    <dbReference type="NCBI Taxonomy" id="2952"/>
    <lineage>
        <taxon>Eukaryota</taxon>
        <taxon>Sar</taxon>
        <taxon>Alveolata</taxon>
        <taxon>Dinophyceae</taxon>
        <taxon>Suessiales</taxon>
        <taxon>Symbiodiniaceae</taxon>
        <taxon>Symbiodinium</taxon>
    </lineage>
</organism>
<comment type="caution">
    <text evidence="1">The sequence shown here is derived from an EMBL/GenBank/DDBJ whole genome shotgun (WGS) entry which is preliminary data.</text>
</comment>
<proteinExistence type="predicted"/>
<evidence type="ECO:0000313" key="2">
    <source>
        <dbReference type="Proteomes" id="UP000649617"/>
    </source>
</evidence>
<protein>
    <submittedName>
        <fullName evidence="1">Uncharacterized protein</fullName>
    </submittedName>
</protein>
<keyword evidence="2" id="KW-1185">Reference proteome</keyword>
<accession>A0A812TAL4</accession>
<gene>
    <name evidence="1" type="ORF">SPIL2461_LOCUS13696</name>
</gene>
<dbReference type="EMBL" id="CAJNIZ010030302">
    <property type="protein sequence ID" value="CAE7522769.1"/>
    <property type="molecule type" value="Genomic_DNA"/>
</dbReference>
<reference evidence="1" key="1">
    <citation type="submission" date="2021-02" db="EMBL/GenBank/DDBJ databases">
        <authorList>
            <person name="Dougan E. K."/>
            <person name="Rhodes N."/>
            <person name="Thang M."/>
            <person name="Chan C."/>
        </authorList>
    </citation>
    <scope>NUCLEOTIDE SEQUENCE</scope>
</reference>
<evidence type="ECO:0000313" key="1">
    <source>
        <dbReference type="EMBL" id="CAE7522769.1"/>
    </source>
</evidence>
<dbReference type="OrthoDB" id="422027at2759"/>
<sequence length="64" mass="7321">MATIITSIITCCSACWRVTKEYAIYPVKQSIVDTFDSIQESLFPYKQGVKVPYSYTEVPSFKFP</sequence>
<name>A0A812TAL4_SYMPI</name>
<dbReference type="AlphaFoldDB" id="A0A812TAL4"/>
<dbReference type="Proteomes" id="UP000649617">
    <property type="component" value="Unassembled WGS sequence"/>
</dbReference>